<comment type="caution">
    <text evidence="1">The sequence shown here is derived from an EMBL/GenBank/DDBJ whole genome shotgun (WGS) entry which is preliminary data.</text>
</comment>
<evidence type="ECO:0000313" key="2">
    <source>
        <dbReference type="Proteomes" id="UP000681414"/>
    </source>
</evidence>
<dbReference type="InterPro" id="IPR058930">
    <property type="entry name" value="YwzD"/>
</dbReference>
<dbReference type="AlphaFoldDB" id="A0A942YJI0"/>
<accession>A0A942YJI0</accession>
<gene>
    <name evidence="1" type="ORF">KHA97_21220</name>
</gene>
<name>A0A942YJI0_9BACI</name>
<sequence>MSMREGDFQQQFKELLEDIYVKGQETEFLLMEDVMNEIQTKLIMLLETTN</sequence>
<proteinExistence type="predicted"/>
<evidence type="ECO:0000313" key="1">
    <source>
        <dbReference type="EMBL" id="MBS4197570.1"/>
    </source>
</evidence>
<protein>
    <submittedName>
        <fullName evidence="1">Uncharacterized protein</fullName>
    </submittedName>
</protein>
<reference evidence="1 2" key="1">
    <citation type="submission" date="2021-05" db="EMBL/GenBank/DDBJ databases">
        <title>Novel Bacillus species.</title>
        <authorList>
            <person name="Liu G."/>
        </authorList>
    </citation>
    <scope>NUCLEOTIDE SEQUENCE [LARGE SCALE GENOMIC DNA]</scope>
    <source>
        <strain evidence="2">FJAT-49780</strain>
    </source>
</reference>
<dbReference type="Pfam" id="PF26162">
    <property type="entry name" value="YwzD"/>
    <property type="match status" value="1"/>
</dbReference>
<dbReference type="RefSeq" id="WP_213126789.1">
    <property type="nucleotide sequence ID" value="NZ_JAGYPG010000004.1"/>
</dbReference>
<keyword evidence="2" id="KW-1185">Reference proteome</keyword>
<organism evidence="1 2">
    <name type="scientific">Lederbergia citri</name>
    <dbReference type="NCBI Taxonomy" id="2833580"/>
    <lineage>
        <taxon>Bacteria</taxon>
        <taxon>Bacillati</taxon>
        <taxon>Bacillota</taxon>
        <taxon>Bacilli</taxon>
        <taxon>Bacillales</taxon>
        <taxon>Bacillaceae</taxon>
        <taxon>Lederbergia</taxon>
    </lineage>
</organism>
<dbReference type="Proteomes" id="UP000681414">
    <property type="component" value="Unassembled WGS sequence"/>
</dbReference>
<dbReference type="EMBL" id="JAGYPG010000004">
    <property type="protein sequence ID" value="MBS4197570.1"/>
    <property type="molecule type" value="Genomic_DNA"/>
</dbReference>